<proteinExistence type="predicted"/>
<reference evidence="2 3" key="1">
    <citation type="submission" date="2024-05" db="EMBL/GenBank/DDBJ databases">
        <title>A draft genome resource for the thread blight pathogen Marasmius tenuissimus strain MS-2.</title>
        <authorList>
            <person name="Yulfo-Soto G.E."/>
            <person name="Baruah I.K."/>
            <person name="Amoako-Attah I."/>
            <person name="Bukari Y."/>
            <person name="Meinhardt L.W."/>
            <person name="Bailey B.A."/>
            <person name="Cohen S.P."/>
        </authorList>
    </citation>
    <scope>NUCLEOTIDE SEQUENCE [LARGE SCALE GENOMIC DNA]</scope>
    <source>
        <strain evidence="2 3">MS-2</strain>
    </source>
</reference>
<name>A0ABR3AHS8_9AGAR</name>
<evidence type="ECO:0000313" key="2">
    <source>
        <dbReference type="EMBL" id="KAL0072558.1"/>
    </source>
</evidence>
<feature type="compositionally biased region" description="Low complexity" evidence="1">
    <location>
        <begin position="1"/>
        <end position="28"/>
    </location>
</feature>
<dbReference type="EMBL" id="JBBXMP010000001">
    <property type="protein sequence ID" value="KAL0072558.1"/>
    <property type="molecule type" value="Genomic_DNA"/>
</dbReference>
<evidence type="ECO:0000313" key="3">
    <source>
        <dbReference type="Proteomes" id="UP001437256"/>
    </source>
</evidence>
<comment type="caution">
    <text evidence="2">The sequence shown here is derived from an EMBL/GenBank/DDBJ whole genome shotgun (WGS) entry which is preliminary data.</text>
</comment>
<organism evidence="2 3">
    <name type="scientific">Marasmius tenuissimus</name>
    <dbReference type="NCBI Taxonomy" id="585030"/>
    <lineage>
        <taxon>Eukaryota</taxon>
        <taxon>Fungi</taxon>
        <taxon>Dikarya</taxon>
        <taxon>Basidiomycota</taxon>
        <taxon>Agaricomycotina</taxon>
        <taxon>Agaricomycetes</taxon>
        <taxon>Agaricomycetidae</taxon>
        <taxon>Agaricales</taxon>
        <taxon>Marasmiineae</taxon>
        <taxon>Marasmiaceae</taxon>
        <taxon>Marasmius</taxon>
    </lineage>
</organism>
<gene>
    <name evidence="2" type="ORF">AAF712_000321</name>
</gene>
<protein>
    <submittedName>
        <fullName evidence="2">Uncharacterized protein</fullName>
    </submittedName>
</protein>
<keyword evidence="3" id="KW-1185">Reference proteome</keyword>
<accession>A0ABR3AHS8</accession>
<feature type="region of interest" description="Disordered" evidence="1">
    <location>
        <begin position="1"/>
        <end position="35"/>
    </location>
</feature>
<evidence type="ECO:0000256" key="1">
    <source>
        <dbReference type="SAM" id="MobiDB-lite"/>
    </source>
</evidence>
<sequence length="172" mass="19094">MPVDSDSSTASPASSALPISRRSSMSSDCTAPITPPENPAVREALAMMDGGIQDLIKVLDDLEGKTCHIGIFEGDGTLEQGLDDVRKLLDLQQKAQQDGLEEINLIYKNLVETQVVSDIQREVEKEVEAEVDRVVEELFTEYVKELIPDDIMEEIKEKKGQLDKIRVDLHNS</sequence>
<dbReference type="Proteomes" id="UP001437256">
    <property type="component" value="Unassembled WGS sequence"/>
</dbReference>